<protein>
    <submittedName>
        <fullName evidence="3">C39 family peptidase</fullName>
    </submittedName>
</protein>
<dbReference type="SUPFAM" id="SSF54001">
    <property type="entry name" value="Cysteine proteinases"/>
    <property type="match status" value="1"/>
</dbReference>
<dbReference type="InterPro" id="IPR038765">
    <property type="entry name" value="Papain-like_cys_pep_sf"/>
</dbReference>
<dbReference type="Pfam" id="PF13529">
    <property type="entry name" value="Peptidase_C39_2"/>
    <property type="match status" value="1"/>
</dbReference>
<keyword evidence="4" id="KW-1185">Reference proteome</keyword>
<evidence type="ECO:0000313" key="4">
    <source>
        <dbReference type="Proteomes" id="UP000478148"/>
    </source>
</evidence>
<dbReference type="EMBL" id="SAIY01000001">
    <property type="protein sequence ID" value="NGM11456.1"/>
    <property type="molecule type" value="Genomic_DNA"/>
</dbReference>
<reference evidence="3 4" key="1">
    <citation type="submission" date="2020-02" db="EMBL/GenBank/DDBJ databases">
        <title>Draft Genome Sequence of Verrucosispora sp. Strain CWR15, Isolated from Gulf of Mexico Sponge.</title>
        <authorList>
            <person name="Kennedy S.J."/>
            <person name="Cella E."/>
            <person name="Azarian T."/>
            <person name="Baker B.J."/>
            <person name="Shaw L.N."/>
        </authorList>
    </citation>
    <scope>NUCLEOTIDE SEQUENCE [LARGE SCALE GENOMIC DNA]</scope>
    <source>
        <strain evidence="3 4">CWR15</strain>
    </source>
</reference>
<evidence type="ECO:0000256" key="1">
    <source>
        <dbReference type="SAM" id="MobiDB-lite"/>
    </source>
</evidence>
<feature type="compositionally biased region" description="Low complexity" evidence="1">
    <location>
        <begin position="74"/>
        <end position="116"/>
    </location>
</feature>
<dbReference type="InterPro" id="IPR039564">
    <property type="entry name" value="Peptidase_C39-like"/>
</dbReference>
<evidence type="ECO:0000259" key="2">
    <source>
        <dbReference type="Pfam" id="PF13529"/>
    </source>
</evidence>
<dbReference type="AlphaFoldDB" id="A0A6M1KRY7"/>
<proteinExistence type="predicted"/>
<dbReference type="InterPro" id="IPR038156">
    <property type="entry name" value="PCS_N_sf"/>
</dbReference>
<dbReference type="Proteomes" id="UP000478148">
    <property type="component" value="Unassembled WGS sequence"/>
</dbReference>
<evidence type="ECO:0000313" key="3">
    <source>
        <dbReference type="EMBL" id="NGM11456.1"/>
    </source>
</evidence>
<accession>A0A6M1KRY7</accession>
<feature type="compositionally biased region" description="Low complexity" evidence="1">
    <location>
        <begin position="48"/>
        <end position="58"/>
    </location>
</feature>
<gene>
    <name evidence="3" type="ORF">ENC19_01540</name>
</gene>
<sequence>MEESVKHTLSRRLRRLVSERPYQLVAGSAVALVLATGTGAALAGTGNTPAPAQATTAAELSGDTVAAPSQAEVAPSTAAPSSAAPSSAAPSSAAPASPAPASATASPSPKPSSATPDPDLTSKKAAPKPPASKVLAYDHQAQINGYYCGPAAVRNALSAAGVARSQDALASQLGTTFAGTNSAEDTTRVLNAVVKGDPYETTMIRGGAASPAQMDQLQADVVTAVSDGRGVVVNVAGTVTDTDGRWHSFPGGHYIAVVGYKDSGRLVKIADSADASYPSYWLSTIDLANWAATRGYSA</sequence>
<dbReference type="RefSeq" id="WP_164445357.1">
    <property type="nucleotide sequence ID" value="NZ_SAIY01000001.1"/>
</dbReference>
<organism evidence="3 4">
    <name type="scientific">Verrucosispora sioxanthis</name>
    <dbReference type="NCBI Taxonomy" id="2499994"/>
    <lineage>
        <taxon>Bacteria</taxon>
        <taxon>Bacillati</taxon>
        <taxon>Actinomycetota</taxon>
        <taxon>Actinomycetes</taxon>
        <taxon>Micromonosporales</taxon>
        <taxon>Micromonosporaceae</taxon>
        <taxon>Micromonospora</taxon>
    </lineage>
</organism>
<comment type="caution">
    <text evidence="3">The sequence shown here is derived from an EMBL/GenBank/DDBJ whole genome shotgun (WGS) entry which is preliminary data.</text>
</comment>
<feature type="domain" description="Peptidase C39-like" evidence="2">
    <location>
        <begin position="139"/>
        <end position="273"/>
    </location>
</feature>
<name>A0A6M1KRY7_9ACTN</name>
<dbReference type="Gene3D" id="3.90.70.30">
    <property type="entry name" value="Phytochelatin synthase, N-terminal domain"/>
    <property type="match status" value="1"/>
</dbReference>
<feature type="region of interest" description="Disordered" evidence="1">
    <location>
        <begin position="48"/>
        <end position="132"/>
    </location>
</feature>